<protein>
    <submittedName>
        <fullName evidence="3">IS30 family transposase</fullName>
    </submittedName>
</protein>
<dbReference type="Proteomes" id="UP000675554">
    <property type="component" value="Unassembled WGS sequence"/>
</dbReference>
<reference evidence="3" key="1">
    <citation type="submission" date="2021-04" db="EMBL/GenBank/DDBJ databases">
        <title>Sequencing of actinobacteria type strains.</title>
        <authorList>
            <person name="Nguyen G.-S."/>
            <person name="Wentzel A."/>
        </authorList>
    </citation>
    <scope>NUCLEOTIDE SEQUENCE</scope>
    <source>
        <strain evidence="3">DSM 42095</strain>
    </source>
</reference>
<dbReference type="PANTHER" id="PTHR10948:SF23">
    <property type="entry name" value="TRANSPOSASE INSI FOR INSERTION SEQUENCE ELEMENT IS30A-RELATED"/>
    <property type="match status" value="1"/>
</dbReference>
<proteinExistence type="predicted"/>
<keyword evidence="4" id="KW-1185">Reference proteome</keyword>
<evidence type="ECO:0000259" key="2">
    <source>
        <dbReference type="Pfam" id="PF13936"/>
    </source>
</evidence>
<dbReference type="PANTHER" id="PTHR10948">
    <property type="entry name" value="TRANSPOSASE"/>
    <property type="match status" value="1"/>
</dbReference>
<dbReference type="GO" id="GO:0004803">
    <property type="term" value="F:transposase activity"/>
    <property type="evidence" value="ECO:0007669"/>
    <property type="project" value="TreeGrafter"/>
</dbReference>
<dbReference type="InterPro" id="IPR009057">
    <property type="entry name" value="Homeodomain-like_sf"/>
</dbReference>
<evidence type="ECO:0000256" key="1">
    <source>
        <dbReference type="SAM" id="MobiDB-lite"/>
    </source>
</evidence>
<dbReference type="GO" id="GO:0005829">
    <property type="term" value="C:cytosol"/>
    <property type="evidence" value="ECO:0007669"/>
    <property type="project" value="TreeGrafter"/>
</dbReference>
<dbReference type="InterPro" id="IPR025246">
    <property type="entry name" value="IS30-like_HTH"/>
</dbReference>
<dbReference type="InterPro" id="IPR051917">
    <property type="entry name" value="Transposase-Integrase"/>
</dbReference>
<dbReference type="AlphaFoldDB" id="A0A8T4IXM6"/>
<dbReference type="GO" id="GO:0032196">
    <property type="term" value="P:transposition"/>
    <property type="evidence" value="ECO:0007669"/>
    <property type="project" value="TreeGrafter"/>
</dbReference>
<accession>A0A8T4IXM6</accession>
<dbReference type="EMBL" id="JAGSMN010000470">
    <property type="protein sequence ID" value="MBR7675353.1"/>
    <property type="molecule type" value="Genomic_DNA"/>
</dbReference>
<comment type="caution">
    <text evidence="3">The sequence shown here is derived from an EMBL/GenBank/DDBJ whole genome shotgun (WGS) entry which is preliminary data.</text>
</comment>
<organism evidence="3 4">
    <name type="scientific">Streptomyces daliensis</name>
    <dbReference type="NCBI Taxonomy" id="299421"/>
    <lineage>
        <taxon>Bacteria</taxon>
        <taxon>Bacillati</taxon>
        <taxon>Actinomycetota</taxon>
        <taxon>Actinomycetes</taxon>
        <taxon>Kitasatosporales</taxon>
        <taxon>Streptomycetaceae</taxon>
        <taxon>Streptomyces</taxon>
    </lineage>
</organism>
<dbReference type="SUPFAM" id="SSF46689">
    <property type="entry name" value="Homeodomain-like"/>
    <property type="match status" value="1"/>
</dbReference>
<dbReference type="Pfam" id="PF13936">
    <property type="entry name" value="HTH_38"/>
    <property type="match status" value="1"/>
</dbReference>
<gene>
    <name evidence="3" type="ORF">KDA82_20480</name>
</gene>
<evidence type="ECO:0000313" key="4">
    <source>
        <dbReference type="Proteomes" id="UP000675554"/>
    </source>
</evidence>
<feature type="region of interest" description="Disordered" evidence="1">
    <location>
        <begin position="157"/>
        <end position="181"/>
    </location>
</feature>
<feature type="domain" description="Transposase IS30-like HTH" evidence="2">
    <location>
        <begin position="102"/>
        <end position="143"/>
    </location>
</feature>
<sequence length="217" mass="25507">MDFEVRKVRSAQGRRKLHAERAEYFRLVKAGYTNKEASAAVGVNERTGREWRNGRWDPQRLRPPAAQATRRPDQERVYIKRAPVLQDRVPAAVPLAVEVRSRYLSERERIHIADRLREKASIRSIAAELDRSPSTISREIRRNRTNGTRKQWHYRPFAAQARADGRRPRPKPRKISQNPELRDAVQAGLDERWSPEQICHALRRQFPHRPEMHVVHE</sequence>
<evidence type="ECO:0000313" key="3">
    <source>
        <dbReference type="EMBL" id="MBR7675353.1"/>
    </source>
</evidence>
<feature type="non-terminal residue" evidence="3">
    <location>
        <position position="217"/>
    </location>
</feature>
<name>A0A8T4IXM6_9ACTN</name>